<proteinExistence type="inferred from homology"/>
<evidence type="ECO:0000256" key="3">
    <source>
        <dbReference type="ARBA" id="ARBA00022741"/>
    </source>
</evidence>
<dbReference type="InterPro" id="IPR003593">
    <property type="entry name" value="AAA+_ATPase"/>
</dbReference>
<dbReference type="Pfam" id="PF00005">
    <property type="entry name" value="ABC_tran"/>
    <property type="match status" value="1"/>
</dbReference>
<evidence type="ECO:0000256" key="1">
    <source>
        <dbReference type="ARBA" id="ARBA00005417"/>
    </source>
</evidence>
<comment type="similarity">
    <text evidence="1">Belongs to the ABC transporter superfamily.</text>
</comment>
<dbReference type="InterPro" id="IPR003439">
    <property type="entry name" value="ABC_transporter-like_ATP-bd"/>
</dbReference>
<evidence type="ECO:0000259" key="5">
    <source>
        <dbReference type="PROSITE" id="PS50893"/>
    </source>
</evidence>
<dbReference type="GO" id="GO:0005524">
    <property type="term" value="F:ATP binding"/>
    <property type="evidence" value="ECO:0007669"/>
    <property type="project" value="UniProtKB-KW"/>
</dbReference>
<dbReference type="PANTHER" id="PTHR42734:SF17">
    <property type="entry name" value="METAL TRANSPORT SYSTEM ATP-BINDING PROTEIN TM_0124-RELATED"/>
    <property type="match status" value="1"/>
</dbReference>
<evidence type="ECO:0000313" key="7">
    <source>
        <dbReference type="Proteomes" id="UP000236434"/>
    </source>
</evidence>
<name>A0A2K1P0L7_9BACT</name>
<dbReference type="CDD" id="cd03235">
    <property type="entry name" value="ABC_Metallic_Cations"/>
    <property type="match status" value="1"/>
</dbReference>
<evidence type="ECO:0000256" key="2">
    <source>
        <dbReference type="ARBA" id="ARBA00022448"/>
    </source>
</evidence>
<sequence length="249" mass="28854">MVTDPLISVRDLNYTTENNNILINISFDIYRGDFVGIIGPNGAGKSTLIKTLIREIEDYTGEIKINGKIGYVPQSEERERDFPIKVYEVALMGLYSEVGPFKRFKEEHYEKVRETLKLLQIDHLYNRLVGKLSGGEYRRLMMARALVSDPDILILDEPEANIDKEGQSILYETLRNLKQDKNMSIMLISHDLNMIFKETNKIMCMNKTLHCHKNTADLDINDLRTLYSKDFELFIHVNEKMKVVSNKDD</sequence>
<dbReference type="EMBL" id="AZRL01000012">
    <property type="protein sequence ID" value="PNR96324.1"/>
    <property type="molecule type" value="Genomic_DNA"/>
</dbReference>
<organism evidence="6 7">
    <name type="scientific">Petrotoga olearia DSM 13574</name>
    <dbReference type="NCBI Taxonomy" id="1122955"/>
    <lineage>
        <taxon>Bacteria</taxon>
        <taxon>Thermotogati</taxon>
        <taxon>Thermotogota</taxon>
        <taxon>Thermotogae</taxon>
        <taxon>Petrotogales</taxon>
        <taxon>Petrotogaceae</taxon>
        <taxon>Petrotoga</taxon>
    </lineage>
</organism>
<keyword evidence="2" id="KW-0813">Transport</keyword>
<protein>
    <submittedName>
        <fullName evidence="6">Metal ABC transporter ATP-binding protein</fullName>
    </submittedName>
</protein>
<dbReference type="PROSITE" id="PS50893">
    <property type="entry name" value="ABC_TRANSPORTER_2"/>
    <property type="match status" value="1"/>
</dbReference>
<dbReference type="OrthoDB" id="9806726at2"/>
<keyword evidence="4 6" id="KW-0067">ATP-binding</keyword>
<feature type="domain" description="ABC transporter" evidence="5">
    <location>
        <begin position="7"/>
        <end position="232"/>
    </location>
</feature>
<dbReference type="InterPro" id="IPR027417">
    <property type="entry name" value="P-loop_NTPase"/>
</dbReference>
<dbReference type="AlphaFoldDB" id="A0A2K1P0L7"/>
<keyword evidence="3" id="KW-0547">Nucleotide-binding</keyword>
<dbReference type="GO" id="GO:0016887">
    <property type="term" value="F:ATP hydrolysis activity"/>
    <property type="evidence" value="ECO:0007669"/>
    <property type="project" value="InterPro"/>
</dbReference>
<evidence type="ECO:0000313" key="6">
    <source>
        <dbReference type="EMBL" id="PNR96324.1"/>
    </source>
</evidence>
<dbReference type="SMART" id="SM00382">
    <property type="entry name" value="AAA"/>
    <property type="match status" value="1"/>
</dbReference>
<dbReference type="RefSeq" id="WP_103066774.1">
    <property type="nucleotide sequence ID" value="NZ_AZRL01000012.1"/>
</dbReference>
<gene>
    <name evidence="6" type="ORF">X929_04165</name>
</gene>
<evidence type="ECO:0000256" key="4">
    <source>
        <dbReference type="ARBA" id="ARBA00022840"/>
    </source>
</evidence>
<reference evidence="6 7" key="1">
    <citation type="submission" date="2013-12" db="EMBL/GenBank/DDBJ databases">
        <title>Comparative genomics of Petrotoga isolates.</title>
        <authorList>
            <person name="Nesbo C.L."/>
            <person name="Charchuk R."/>
            <person name="Chow K."/>
        </authorList>
    </citation>
    <scope>NUCLEOTIDE SEQUENCE [LARGE SCALE GENOMIC DNA]</scope>
    <source>
        <strain evidence="6 7">DSM 13574</strain>
    </source>
</reference>
<dbReference type="PANTHER" id="PTHR42734">
    <property type="entry name" value="METAL TRANSPORT SYSTEM ATP-BINDING PROTEIN TM_0124-RELATED"/>
    <property type="match status" value="1"/>
</dbReference>
<dbReference type="SUPFAM" id="SSF52540">
    <property type="entry name" value="P-loop containing nucleoside triphosphate hydrolases"/>
    <property type="match status" value="1"/>
</dbReference>
<dbReference type="Gene3D" id="3.40.50.300">
    <property type="entry name" value="P-loop containing nucleotide triphosphate hydrolases"/>
    <property type="match status" value="1"/>
</dbReference>
<dbReference type="InterPro" id="IPR050153">
    <property type="entry name" value="Metal_Ion_Import_ABC"/>
</dbReference>
<accession>A0A2K1P0L7</accession>
<dbReference type="Proteomes" id="UP000236434">
    <property type="component" value="Unassembled WGS sequence"/>
</dbReference>
<comment type="caution">
    <text evidence="6">The sequence shown here is derived from an EMBL/GenBank/DDBJ whole genome shotgun (WGS) entry which is preliminary data.</text>
</comment>